<keyword evidence="6 7" id="KW-0539">Nucleus</keyword>
<evidence type="ECO:0000256" key="1">
    <source>
        <dbReference type="ARBA" id="ARBA00004123"/>
    </source>
</evidence>
<evidence type="ECO:0000313" key="11">
    <source>
        <dbReference type="Proteomes" id="UP001377567"/>
    </source>
</evidence>
<comment type="function">
    <text evidence="7">Involved in pre-mRNA splicing.</text>
</comment>
<feature type="compositionally biased region" description="Basic and acidic residues" evidence="8">
    <location>
        <begin position="1"/>
        <end position="16"/>
    </location>
</feature>
<dbReference type="PANTHER" id="PTHR12942:SF2">
    <property type="entry name" value="PRE-MRNA-SPLICING FACTOR SLU7"/>
    <property type="match status" value="1"/>
</dbReference>
<evidence type="ECO:0000256" key="3">
    <source>
        <dbReference type="ARBA" id="ARBA00022664"/>
    </source>
</evidence>
<organism evidence="10 11">
    <name type="scientific">Maudiozyma humilis</name>
    <name type="common">Sour dough yeast</name>
    <name type="synonym">Kazachstania humilis</name>
    <dbReference type="NCBI Taxonomy" id="51915"/>
    <lineage>
        <taxon>Eukaryota</taxon>
        <taxon>Fungi</taxon>
        <taxon>Dikarya</taxon>
        <taxon>Ascomycota</taxon>
        <taxon>Saccharomycotina</taxon>
        <taxon>Saccharomycetes</taxon>
        <taxon>Saccharomycetales</taxon>
        <taxon>Saccharomycetaceae</taxon>
        <taxon>Maudiozyma</taxon>
    </lineage>
</organism>
<dbReference type="AlphaFoldDB" id="A0AAV5RVG0"/>
<evidence type="ECO:0000256" key="7">
    <source>
        <dbReference type="RuleBase" id="RU367071"/>
    </source>
</evidence>
<evidence type="ECO:0000256" key="6">
    <source>
        <dbReference type="ARBA" id="ARBA00023242"/>
    </source>
</evidence>
<name>A0AAV5RVG0_MAUHU</name>
<comment type="caution">
    <text evidence="10">The sequence shown here is derived from an EMBL/GenBank/DDBJ whole genome shotgun (WGS) entry which is preliminary data.</text>
</comment>
<dbReference type="GO" id="GO:0030628">
    <property type="term" value="F:pre-mRNA 3'-splice site binding"/>
    <property type="evidence" value="ECO:0007669"/>
    <property type="project" value="UniProtKB-UniRule"/>
</dbReference>
<dbReference type="GO" id="GO:0000398">
    <property type="term" value="P:mRNA splicing, via spliceosome"/>
    <property type="evidence" value="ECO:0007669"/>
    <property type="project" value="UniProtKB-UniRule"/>
</dbReference>
<dbReference type="EMBL" id="BTGD01000005">
    <property type="protein sequence ID" value="GMM55555.1"/>
    <property type="molecule type" value="Genomic_DNA"/>
</dbReference>
<evidence type="ECO:0000259" key="9">
    <source>
        <dbReference type="Pfam" id="PF11708"/>
    </source>
</evidence>
<feature type="region of interest" description="Disordered" evidence="8">
    <location>
        <begin position="291"/>
        <end position="339"/>
    </location>
</feature>
<keyword evidence="11" id="KW-1185">Reference proteome</keyword>
<evidence type="ECO:0000256" key="4">
    <source>
        <dbReference type="ARBA" id="ARBA00022728"/>
    </source>
</evidence>
<feature type="region of interest" description="Disordered" evidence="8">
    <location>
        <begin position="1"/>
        <end position="26"/>
    </location>
</feature>
<evidence type="ECO:0000256" key="5">
    <source>
        <dbReference type="ARBA" id="ARBA00023187"/>
    </source>
</evidence>
<dbReference type="InterPro" id="IPR021715">
    <property type="entry name" value="Slu7_dom"/>
</dbReference>
<dbReference type="InterPro" id="IPR039974">
    <property type="entry name" value="Splicing_factor_SLU7"/>
</dbReference>
<evidence type="ECO:0000256" key="8">
    <source>
        <dbReference type="SAM" id="MobiDB-lite"/>
    </source>
</evidence>
<protein>
    <recommendedName>
        <fullName evidence="7">Pre-mRNA-splicing factor SLU7</fullName>
    </recommendedName>
</protein>
<feature type="domain" description="Pre-mRNA-splicing factor SLU7" evidence="9">
    <location>
        <begin position="126"/>
        <end position="308"/>
    </location>
</feature>
<dbReference type="PANTHER" id="PTHR12942">
    <property type="entry name" value="STEP II SPLICING FACTOR SLU7"/>
    <property type="match status" value="1"/>
</dbReference>
<comment type="subcellular location">
    <subcellularLocation>
        <location evidence="1 7">Nucleus</location>
    </subcellularLocation>
</comment>
<dbReference type="Pfam" id="PF11708">
    <property type="entry name" value="Slu7"/>
    <property type="match status" value="1"/>
</dbReference>
<accession>A0AAV5RVG0</accession>
<keyword evidence="3 7" id="KW-0507">mRNA processing</keyword>
<comment type="subunit">
    <text evidence="7">Associated with the spliceosome.</text>
</comment>
<dbReference type="Proteomes" id="UP001377567">
    <property type="component" value="Unassembled WGS sequence"/>
</dbReference>
<gene>
    <name evidence="10" type="ORF">DAKH74_021710</name>
</gene>
<comment type="similarity">
    <text evidence="2 7">Belongs to the SLU7 family.</text>
</comment>
<keyword evidence="5 7" id="KW-0508">mRNA splicing</keyword>
<keyword evidence="4 7" id="KW-0747">Spliceosome</keyword>
<evidence type="ECO:0000256" key="2">
    <source>
        <dbReference type="ARBA" id="ARBA00007203"/>
    </source>
</evidence>
<dbReference type="GO" id="GO:0005681">
    <property type="term" value="C:spliceosomal complex"/>
    <property type="evidence" value="ECO:0007669"/>
    <property type="project" value="UniProtKB-UniRule"/>
</dbReference>
<evidence type="ECO:0000313" key="10">
    <source>
        <dbReference type="EMBL" id="GMM55555.1"/>
    </source>
</evidence>
<proteinExistence type="inferred from homology"/>
<sequence length="339" mass="39144">MSRKAKKDDEKNDVNKHLPRYIQAKPWYYDSSKNEDALAHHRQSNKGNNLLDIENNNEPKIGLGIKDSFVQVNKGETLHRHRKPTCTNCGGYDHKKRDCLERPRKQNKKANTKDPAQSYVLDEGSLDWDARKDRWFGYSGKEYQDTLKQWEKKKRDAKISGVDANEKDYDTDEEIELQLLGLTEKKGNDTATSKGEFTSVRLREDKAAYLNDINSDKINYDPKSRLYKSDSLGTVDEESNMFRRKLTGEGAEFANLNKIARQNAKDEGIRDEVKDEKKVEHILVANPTKYDQMMKQMKSGKNDSNTPTNDEKVSPLEARKIQGTKQSKKSKRNLNSMYK</sequence>
<reference evidence="10 11" key="1">
    <citation type="journal article" date="2023" name="Elife">
        <title>Identification of key yeast species and microbe-microbe interactions impacting larval growth of Drosophila in the wild.</title>
        <authorList>
            <person name="Mure A."/>
            <person name="Sugiura Y."/>
            <person name="Maeda R."/>
            <person name="Honda K."/>
            <person name="Sakurai N."/>
            <person name="Takahashi Y."/>
            <person name="Watada M."/>
            <person name="Katoh T."/>
            <person name="Gotoh A."/>
            <person name="Gotoh Y."/>
            <person name="Taniguchi I."/>
            <person name="Nakamura K."/>
            <person name="Hayashi T."/>
            <person name="Katayama T."/>
            <person name="Uemura T."/>
            <person name="Hattori Y."/>
        </authorList>
    </citation>
    <scope>NUCLEOTIDE SEQUENCE [LARGE SCALE GENOMIC DNA]</scope>
    <source>
        <strain evidence="10 11">KH-74</strain>
    </source>
</reference>
<feature type="compositionally biased region" description="Basic and acidic residues" evidence="8">
    <location>
        <begin position="309"/>
        <end position="320"/>
    </location>
</feature>